<comment type="caution">
    <text evidence="2">The sequence shown here is derived from an EMBL/GenBank/DDBJ whole genome shotgun (WGS) entry which is preliminary data.</text>
</comment>
<protein>
    <submittedName>
        <fullName evidence="2">Uncharacterized protein</fullName>
    </submittedName>
</protein>
<evidence type="ECO:0000256" key="1">
    <source>
        <dbReference type="SAM" id="SignalP"/>
    </source>
</evidence>
<keyword evidence="3" id="KW-1185">Reference proteome</keyword>
<sequence length="255" mass="29139">MRRYILFLSFLSVCFYANAQQVYYKSVKGAVVSNTQEVNGVYVINTTSGQATITNANGYFVMPAKEKDTLLFSAVQFKKKQLIVTKAILAKKNNIVYLEETLEELNEVVLDNRTFVTAKSLGLPNADAVVLPQSERLLHDADHGPMFGGLSVNVNKLLNAISGRTKMLKKRVARDRKYLESQQMRNSYADSVFVKDLNIPKNRIEEFMLYCEYDSEFNSIAKEKNSFIIWDFLTRKSIAFLKEDKELKIAKQDNK</sequence>
<evidence type="ECO:0000313" key="3">
    <source>
        <dbReference type="Proteomes" id="UP000019275"/>
    </source>
</evidence>
<dbReference type="EMBL" id="ARZX01000017">
    <property type="protein sequence ID" value="EWH12871.1"/>
    <property type="molecule type" value="Genomic_DNA"/>
</dbReference>
<feature type="signal peptide" evidence="1">
    <location>
        <begin position="1"/>
        <end position="19"/>
    </location>
</feature>
<dbReference type="SUPFAM" id="SSF49464">
    <property type="entry name" value="Carboxypeptidase regulatory domain-like"/>
    <property type="match status" value="1"/>
</dbReference>
<keyword evidence="1" id="KW-0732">Signal</keyword>
<feature type="chain" id="PRO_5047358589" evidence="1">
    <location>
        <begin position="20"/>
        <end position="255"/>
    </location>
</feature>
<dbReference type="RefSeq" id="WP_051456106.1">
    <property type="nucleotide sequence ID" value="NZ_ARZX01000017.1"/>
</dbReference>
<accession>A0ABN0RLX1</accession>
<reference evidence="3" key="1">
    <citation type="journal article" date="2014" name="Genome Announc.">
        <title>Draft Genome Sequence of the Carrageenan-Degrading Bacterium Cellulophaga sp. Strain KL-A, Isolated from Decaying Marine Algae.</title>
        <authorList>
            <person name="Shan D."/>
            <person name="Ying J."/>
            <person name="Li X."/>
            <person name="Gao Z."/>
            <person name="Wei G."/>
            <person name="Shao Z."/>
        </authorList>
    </citation>
    <scope>NUCLEOTIDE SEQUENCE [LARGE SCALE GENOMIC DNA]</scope>
    <source>
        <strain evidence="3">KL-A</strain>
    </source>
</reference>
<proteinExistence type="predicted"/>
<evidence type="ECO:0000313" key="2">
    <source>
        <dbReference type="EMBL" id="EWH12871.1"/>
    </source>
</evidence>
<name>A0ABN0RLX1_9FLAO</name>
<organism evidence="2 3">
    <name type="scientific">Cellulophaga geojensis KL-A</name>
    <dbReference type="NCBI Taxonomy" id="1328323"/>
    <lineage>
        <taxon>Bacteria</taxon>
        <taxon>Pseudomonadati</taxon>
        <taxon>Bacteroidota</taxon>
        <taxon>Flavobacteriia</taxon>
        <taxon>Flavobacteriales</taxon>
        <taxon>Flavobacteriaceae</taxon>
        <taxon>Cellulophaga</taxon>
    </lineage>
</organism>
<gene>
    <name evidence="2" type="ORF">KLA_12844</name>
</gene>
<dbReference type="Proteomes" id="UP000019275">
    <property type="component" value="Unassembled WGS sequence"/>
</dbReference>
<dbReference type="InterPro" id="IPR008969">
    <property type="entry name" value="CarboxyPept-like_regulatory"/>
</dbReference>
<dbReference type="Pfam" id="PF13715">
    <property type="entry name" value="CarbopepD_reg_2"/>
    <property type="match status" value="1"/>
</dbReference>